<accession>A0A0B3W7Q8</accession>
<dbReference type="PROSITE" id="PS00761">
    <property type="entry name" value="SPASE_I_3"/>
    <property type="match status" value="1"/>
</dbReference>
<dbReference type="InterPro" id="IPR019758">
    <property type="entry name" value="Pept_S26A_signal_pept_1_CS"/>
</dbReference>
<dbReference type="AlphaFoldDB" id="A0A0B3W7Q8"/>
<comment type="subcellular location">
    <subcellularLocation>
        <location evidence="2">Cell membrane</location>
        <topology evidence="2">Single-pass type II membrane protein</topology>
    </subcellularLocation>
    <subcellularLocation>
        <location evidence="9">Membrane</location>
        <topology evidence="9">Single-pass type II membrane protein</topology>
    </subcellularLocation>
</comment>
<dbReference type="InterPro" id="IPR019533">
    <property type="entry name" value="Peptidase_S26"/>
</dbReference>
<sequence length="178" mass="20004">MNKKVKSELIEWAKSISVSIVLAMVITIVVQPTTVSGESMYPTLKDNDYLFINKLTYEVEGPKRGDIIVFKTELIDDKSSKKKSLVKRVIALPGEHIVIKNSEVYIDDELLNESYIKGVYTSGDIDIIVPENNIFIMGDNRENSLDSRDDRIGTISLDDVVGKVSMRVYPFDKIGSIN</sequence>
<dbReference type="RefSeq" id="WP_039678386.1">
    <property type="nucleotide sequence ID" value="NZ_JAWGXO010000003.1"/>
</dbReference>
<comment type="catalytic activity">
    <reaction evidence="1 8">
        <text>Cleavage of hydrophobic, N-terminal signal or leader sequences from secreted and periplasmic proteins.</text>
        <dbReference type="EC" id="3.4.21.89"/>
    </reaction>
</comment>
<keyword evidence="8" id="KW-1133">Transmembrane helix</keyword>
<evidence type="ECO:0000256" key="4">
    <source>
        <dbReference type="ARBA" id="ARBA00013208"/>
    </source>
</evidence>
<dbReference type="PANTHER" id="PTHR43390">
    <property type="entry name" value="SIGNAL PEPTIDASE I"/>
    <property type="match status" value="1"/>
</dbReference>
<organism evidence="11 12">
    <name type="scientific">Terrisporobacter othiniensis</name>
    <dbReference type="NCBI Taxonomy" id="1577792"/>
    <lineage>
        <taxon>Bacteria</taxon>
        <taxon>Bacillati</taxon>
        <taxon>Bacillota</taxon>
        <taxon>Clostridia</taxon>
        <taxon>Peptostreptococcales</taxon>
        <taxon>Peptostreptococcaceae</taxon>
        <taxon>Terrisporobacter</taxon>
    </lineage>
</organism>
<dbReference type="PRINTS" id="PR00727">
    <property type="entry name" value="LEADERPTASE"/>
</dbReference>
<dbReference type="GO" id="GO:0004252">
    <property type="term" value="F:serine-type endopeptidase activity"/>
    <property type="evidence" value="ECO:0007669"/>
    <property type="project" value="InterPro"/>
</dbReference>
<keyword evidence="8" id="KW-0812">Transmembrane</keyword>
<protein>
    <recommendedName>
        <fullName evidence="4 8">Signal peptidase I</fullName>
        <ecNumber evidence="4 8">3.4.21.89</ecNumber>
    </recommendedName>
</protein>
<dbReference type="InterPro" id="IPR000223">
    <property type="entry name" value="Pept_S26A_signal_pept_1"/>
</dbReference>
<dbReference type="Pfam" id="PF10502">
    <property type="entry name" value="Peptidase_S26"/>
    <property type="match status" value="1"/>
</dbReference>
<dbReference type="STRING" id="1577792.QX51_02790"/>
<keyword evidence="12" id="KW-1185">Reference proteome</keyword>
<dbReference type="GO" id="GO:0005886">
    <property type="term" value="C:plasma membrane"/>
    <property type="evidence" value="ECO:0007669"/>
    <property type="project" value="UniProtKB-SubCell"/>
</dbReference>
<name>A0A0B3W7Q8_9FIRM</name>
<feature type="active site" evidence="7">
    <location>
        <position position="87"/>
    </location>
</feature>
<dbReference type="InterPro" id="IPR036286">
    <property type="entry name" value="LexA/Signal_pep-like_sf"/>
</dbReference>
<keyword evidence="5 8" id="KW-0645">Protease</keyword>
<dbReference type="Gene3D" id="2.10.109.10">
    <property type="entry name" value="Umud Fragment, subunit A"/>
    <property type="match status" value="1"/>
</dbReference>
<dbReference type="OrthoDB" id="9802919at2"/>
<feature type="domain" description="Peptidase S26" evidence="10">
    <location>
        <begin position="10"/>
        <end position="169"/>
    </location>
</feature>
<evidence type="ECO:0000313" key="11">
    <source>
        <dbReference type="EMBL" id="KHS58442.1"/>
    </source>
</evidence>
<dbReference type="Proteomes" id="UP000031189">
    <property type="component" value="Unassembled WGS sequence"/>
</dbReference>
<dbReference type="GO" id="GO:0006465">
    <property type="term" value="P:signal peptide processing"/>
    <property type="evidence" value="ECO:0007669"/>
    <property type="project" value="InterPro"/>
</dbReference>
<feature type="transmembrane region" description="Helical" evidence="8">
    <location>
        <begin position="12"/>
        <end position="30"/>
    </location>
</feature>
<dbReference type="CDD" id="cd06530">
    <property type="entry name" value="S26_SPase_I"/>
    <property type="match status" value="1"/>
</dbReference>
<feature type="active site" evidence="7">
    <location>
        <position position="39"/>
    </location>
</feature>
<keyword evidence="8" id="KW-0472">Membrane</keyword>
<gene>
    <name evidence="11" type="ORF">QX51_02790</name>
</gene>
<evidence type="ECO:0000256" key="6">
    <source>
        <dbReference type="ARBA" id="ARBA00022801"/>
    </source>
</evidence>
<dbReference type="GO" id="GO:0009003">
    <property type="term" value="F:signal peptidase activity"/>
    <property type="evidence" value="ECO:0007669"/>
    <property type="project" value="UniProtKB-EC"/>
</dbReference>
<dbReference type="NCBIfam" id="TIGR02227">
    <property type="entry name" value="sigpep_I_bact"/>
    <property type="match status" value="1"/>
</dbReference>
<dbReference type="EMBL" id="JWHR01000032">
    <property type="protein sequence ID" value="KHS58442.1"/>
    <property type="molecule type" value="Genomic_DNA"/>
</dbReference>
<dbReference type="InterPro" id="IPR019757">
    <property type="entry name" value="Pept_S26A_signal_pept_1_Lys-AS"/>
</dbReference>
<dbReference type="PANTHER" id="PTHR43390:SF1">
    <property type="entry name" value="CHLOROPLAST PROCESSING PEPTIDASE"/>
    <property type="match status" value="1"/>
</dbReference>
<evidence type="ECO:0000256" key="5">
    <source>
        <dbReference type="ARBA" id="ARBA00022670"/>
    </source>
</evidence>
<dbReference type="EC" id="3.4.21.89" evidence="4 8"/>
<evidence type="ECO:0000256" key="7">
    <source>
        <dbReference type="PIRSR" id="PIRSR600223-1"/>
    </source>
</evidence>
<evidence type="ECO:0000256" key="2">
    <source>
        <dbReference type="ARBA" id="ARBA00004401"/>
    </source>
</evidence>
<dbReference type="PROSITE" id="PS00501">
    <property type="entry name" value="SPASE_I_1"/>
    <property type="match status" value="1"/>
</dbReference>
<evidence type="ECO:0000256" key="1">
    <source>
        <dbReference type="ARBA" id="ARBA00000677"/>
    </source>
</evidence>
<reference evidence="11 12" key="1">
    <citation type="submission" date="2014-12" db="EMBL/GenBank/DDBJ databases">
        <title>Draft genome sequence of Terrisporobacter sp. 08-306576, isolated from the blood culture of a bacteremia patient.</title>
        <authorList>
            <person name="Lund L.C."/>
            <person name="Sydenham T.V."/>
            <person name="Hogh S.V."/>
            <person name="Skov M.N."/>
            <person name="Kemp M."/>
            <person name="Justesen U.S."/>
        </authorList>
    </citation>
    <scope>NUCLEOTIDE SEQUENCE [LARGE SCALE GENOMIC DNA]</scope>
    <source>
        <strain evidence="11 12">08-306576</strain>
    </source>
</reference>
<evidence type="ECO:0000256" key="3">
    <source>
        <dbReference type="ARBA" id="ARBA00009370"/>
    </source>
</evidence>
<evidence type="ECO:0000313" key="12">
    <source>
        <dbReference type="Proteomes" id="UP000031189"/>
    </source>
</evidence>
<evidence type="ECO:0000256" key="8">
    <source>
        <dbReference type="RuleBase" id="RU003993"/>
    </source>
</evidence>
<evidence type="ECO:0000256" key="9">
    <source>
        <dbReference type="RuleBase" id="RU362042"/>
    </source>
</evidence>
<proteinExistence type="inferred from homology"/>
<dbReference type="InterPro" id="IPR019756">
    <property type="entry name" value="Pept_S26A_signal_pept_1_Ser-AS"/>
</dbReference>
<dbReference type="SUPFAM" id="SSF51306">
    <property type="entry name" value="LexA/Signal peptidase"/>
    <property type="match status" value="1"/>
</dbReference>
<evidence type="ECO:0000259" key="10">
    <source>
        <dbReference type="Pfam" id="PF10502"/>
    </source>
</evidence>
<dbReference type="PROSITE" id="PS00760">
    <property type="entry name" value="SPASE_I_2"/>
    <property type="match status" value="1"/>
</dbReference>
<comment type="similarity">
    <text evidence="3 9">Belongs to the peptidase S26 family.</text>
</comment>
<comment type="caution">
    <text evidence="11">The sequence shown here is derived from an EMBL/GenBank/DDBJ whole genome shotgun (WGS) entry which is preliminary data.</text>
</comment>
<keyword evidence="6 8" id="KW-0378">Hydrolase</keyword>